<accession>A0AAW5LPH6</accession>
<sequence length="254" mass="29490">MIDIHNHILFNIDDGPKNLENMLMMLKQAKEQGVSGIVATPHHLHRKFNNNYHEIQILVDKIKENKEYKEIGIDLYIGQEIRVSDLIFKDIETKNILGINNSRYLLIELPTNEVPHYTRDLIYQLQIKGYIPIIAHPERNIIISKNIFALYELIEAGALSQVTSSSLNGDNGKKIQNRTIDLIERNLVHFIASDAHDTHKRPFLMKDLLNNKKLKKYKSKINELIANGNKVINDENILKKKPKMDKSIFDFIFK</sequence>
<dbReference type="PANTHER" id="PTHR39181:SF1">
    <property type="entry name" value="TYROSINE-PROTEIN PHOSPHATASE YWQE"/>
    <property type="match status" value="1"/>
</dbReference>
<dbReference type="Pfam" id="PF19567">
    <property type="entry name" value="CpsB_CapC"/>
    <property type="match status" value="1"/>
</dbReference>
<dbReference type="InterPro" id="IPR016667">
    <property type="entry name" value="Caps_polysacc_synth_CpsB/CapC"/>
</dbReference>
<comment type="catalytic activity">
    <reaction evidence="4 5">
        <text>O-phospho-L-tyrosyl-[protein] + H2O = L-tyrosyl-[protein] + phosphate</text>
        <dbReference type="Rhea" id="RHEA:10684"/>
        <dbReference type="Rhea" id="RHEA-COMP:10136"/>
        <dbReference type="Rhea" id="RHEA-COMP:20101"/>
        <dbReference type="ChEBI" id="CHEBI:15377"/>
        <dbReference type="ChEBI" id="CHEBI:43474"/>
        <dbReference type="ChEBI" id="CHEBI:46858"/>
        <dbReference type="ChEBI" id="CHEBI:61978"/>
        <dbReference type="EC" id="3.1.3.48"/>
    </reaction>
</comment>
<dbReference type="Gene3D" id="3.20.20.140">
    <property type="entry name" value="Metal-dependent hydrolases"/>
    <property type="match status" value="1"/>
</dbReference>
<dbReference type="GO" id="GO:0030145">
    <property type="term" value="F:manganese ion binding"/>
    <property type="evidence" value="ECO:0007669"/>
    <property type="project" value="UniProtKB-UniRule"/>
</dbReference>
<dbReference type="PANTHER" id="PTHR39181">
    <property type="entry name" value="TYROSINE-PROTEIN PHOSPHATASE YWQE"/>
    <property type="match status" value="1"/>
</dbReference>
<evidence type="ECO:0000256" key="4">
    <source>
        <dbReference type="ARBA" id="ARBA00051722"/>
    </source>
</evidence>
<dbReference type="EMBL" id="JANILD010000003">
    <property type="protein sequence ID" value="MCQ9303588.1"/>
    <property type="molecule type" value="Genomic_DNA"/>
</dbReference>
<evidence type="ECO:0000256" key="5">
    <source>
        <dbReference type="PIRNR" id="PIRNR016557"/>
    </source>
</evidence>
<reference evidence="6" key="1">
    <citation type="submission" date="2022-07" db="EMBL/GenBank/DDBJ databases">
        <title>Bacterial species isolated from the porcine tonsil microbiota.</title>
        <authorList>
            <person name="Oliveira I.M.F."/>
        </authorList>
    </citation>
    <scope>NUCLEOTIDE SEQUENCE</scope>
    <source>
        <strain evidence="6">8QC2O2</strain>
    </source>
</reference>
<comment type="caution">
    <text evidence="6">The sequence shown here is derived from an EMBL/GenBank/DDBJ whole genome shotgun (WGS) entry which is preliminary data.</text>
</comment>
<organism evidence="6 7">
    <name type="scientific">Mammaliicoccus sciuri</name>
    <name type="common">Staphylococcus sciuri</name>
    <dbReference type="NCBI Taxonomy" id="1296"/>
    <lineage>
        <taxon>Bacteria</taxon>
        <taxon>Bacillati</taxon>
        <taxon>Bacillota</taxon>
        <taxon>Bacilli</taxon>
        <taxon>Bacillales</taxon>
        <taxon>Staphylococcaceae</taxon>
        <taxon>Mammaliicoccus</taxon>
    </lineage>
</organism>
<evidence type="ECO:0000256" key="1">
    <source>
        <dbReference type="ARBA" id="ARBA00005750"/>
    </source>
</evidence>
<dbReference type="InterPro" id="IPR016195">
    <property type="entry name" value="Pol/histidinol_Pase-like"/>
</dbReference>
<keyword evidence="2 5" id="KW-0378">Hydrolase</keyword>
<evidence type="ECO:0000313" key="6">
    <source>
        <dbReference type="EMBL" id="MCQ9303588.1"/>
    </source>
</evidence>
<proteinExistence type="inferred from homology"/>
<evidence type="ECO:0000313" key="7">
    <source>
        <dbReference type="Proteomes" id="UP001204068"/>
    </source>
</evidence>
<protein>
    <recommendedName>
        <fullName evidence="5">Tyrosine-protein phosphatase</fullName>
        <ecNumber evidence="5">3.1.3.48</ecNumber>
    </recommendedName>
</protein>
<evidence type="ECO:0000256" key="3">
    <source>
        <dbReference type="ARBA" id="ARBA00022912"/>
    </source>
</evidence>
<comment type="similarity">
    <text evidence="1 5">Belongs to the metallo-dependent hydrolases superfamily. CpsB/CapC family.</text>
</comment>
<dbReference type="RefSeq" id="WP_145425643.1">
    <property type="nucleotide sequence ID" value="NZ_JANILD010000003.1"/>
</dbReference>
<dbReference type="PIRSF" id="PIRSF016557">
    <property type="entry name" value="Caps_synth_CpsB"/>
    <property type="match status" value="1"/>
</dbReference>
<dbReference type="GO" id="GO:0004725">
    <property type="term" value="F:protein tyrosine phosphatase activity"/>
    <property type="evidence" value="ECO:0007669"/>
    <property type="project" value="UniProtKB-UniRule"/>
</dbReference>
<gene>
    <name evidence="6" type="ORF">NQ032_08245</name>
</gene>
<dbReference type="Proteomes" id="UP001204068">
    <property type="component" value="Unassembled WGS sequence"/>
</dbReference>
<dbReference type="EC" id="3.1.3.48" evidence="5"/>
<dbReference type="AlphaFoldDB" id="A0AAW5LPH6"/>
<evidence type="ECO:0000256" key="2">
    <source>
        <dbReference type="ARBA" id="ARBA00022801"/>
    </source>
</evidence>
<dbReference type="SUPFAM" id="SSF89550">
    <property type="entry name" value="PHP domain-like"/>
    <property type="match status" value="1"/>
</dbReference>
<name>A0AAW5LPH6_MAMSC</name>
<keyword evidence="3 5" id="KW-0904">Protein phosphatase</keyword>